<evidence type="ECO:0000313" key="2">
    <source>
        <dbReference type="Proteomes" id="UP000187209"/>
    </source>
</evidence>
<keyword evidence="2" id="KW-1185">Reference proteome</keyword>
<organism evidence="1 2">
    <name type="scientific">Stentor coeruleus</name>
    <dbReference type="NCBI Taxonomy" id="5963"/>
    <lineage>
        <taxon>Eukaryota</taxon>
        <taxon>Sar</taxon>
        <taxon>Alveolata</taxon>
        <taxon>Ciliophora</taxon>
        <taxon>Postciliodesmatophora</taxon>
        <taxon>Heterotrichea</taxon>
        <taxon>Heterotrichida</taxon>
        <taxon>Stentoridae</taxon>
        <taxon>Stentor</taxon>
    </lineage>
</organism>
<dbReference type="EMBL" id="MPUH01000350">
    <property type="protein sequence ID" value="OMJ82183.1"/>
    <property type="molecule type" value="Genomic_DNA"/>
</dbReference>
<gene>
    <name evidence="1" type="ORF">SteCoe_17202</name>
</gene>
<sequence length="162" mass="18517">MSLPSEESIMKKTENNTLTERLHIPSTVASPVGSPTNYFIEVNGTESFEIEFSHQSSVLPLNSSRRSSISNMSRRFSNLSIISRSGPEYNLEIASQLEDMKTKILTMESIIESNNRCLKRIVDKTEELNNIVKEKQFKNEFYKETVKKKKELCHCSGDCLVF</sequence>
<dbReference type="AlphaFoldDB" id="A0A1R2BZG5"/>
<reference evidence="1 2" key="1">
    <citation type="submission" date="2016-11" db="EMBL/GenBank/DDBJ databases">
        <title>The macronuclear genome of Stentor coeruleus: a giant cell with tiny introns.</title>
        <authorList>
            <person name="Slabodnick M."/>
            <person name="Ruby J.G."/>
            <person name="Reiff S.B."/>
            <person name="Swart E.C."/>
            <person name="Gosai S."/>
            <person name="Prabakaran S."/>
            <person name="Witkowska E."/>
            <person name="Larue G.E."/>
            <person name="Fisher S."/>
            <person name="Freeman R.M."/>
            <person name="Gunawardena J."/>
            <person name="Chu W."/>
            <person name="Stover N.A."/>
            <person name="Gregory B.D."/>
            <person name="Nowacki M."/>
            <person name="Derisi J."/>
            <person name="Roy S.W."/>
            <person name="Marshall W.F."/>
            <person name="Sood P."/>
        </authorList>
    </citation>
    <scope>NUCLEOTIDE SEQUENCE [LARGE SCALE GENOMIC DNA]</scope>
    <source>
        <strain evidence="1">WM001</strain>
    </source>
</reference>
<proteinExistence type="predicted"/>
<dbReference type="Proteomes" id="UP000187209">
    <property type="component" value="Unassembled WGS sequence"/>
</dbReference>
<name>A0A1R2BZG5_9CILI</name>
<evidence type="ECO:0000313" key="1">
    <source>
        <dbReference type="EMBL" id="OMJ82183.1"/>
    </source>
</evidence>
<accession>A0A1R2BZG5</accession>
<comment type="caution">
    <text evidence="1">The sequence shown here is derived from an EMBL/GenBank/DDBJ whole genome shotgun (WGS) entry which is preliminary data.</text>
</comment>
<protein>
    <submittedName>
        <fullName evidence="1">Uncharacterized protein</fullName>
    </submittedName>
</protein>